<feature type="transmembrane region" description="Helical" evidence="6">
    <location>
        <begin position="131"/>
        <end position="151"/>
    </location>
</feature>
<dbReference type="Pfam" id="PF01169">
    <property type="entry name" value="GDT1"/>
    <property type="match status" value="2"/>
</dbReference>
<sequence length="245" mass="26655">MGVFIKALLLVVVAEMGDKTQLLAMAMASKYKAKHVLIGVLIATILNHALAVAVGSYVSTIIPMNLIKIIAAVSFLVFGLWTIRGDKLDDEENKKVKFGPIVTVAIAFFIAEMGDKTQLMTISIAAENQQPLLILMGTTVGMLIADGIGILGGAWMCRHIPEVYIKWVAGVIFMFFGTLTLYNAAPAAFLGPIYLALYLVVMGVLIYLFGVKFAYFGQVCDIALNNKDTSIDDMAKEEKIKKRAL</sequence>
<dbReference type="OrthoDB" id="9801356at2"/>
<comment type="similarity">
    <text evidence="2 6">Belongs to the GDT1 family.</text>
</comment>
<evidence type="ECO:0000256" key="4">
    <source>
        <dbReference type="ARBA" id="ARBA00022989"/>
    </source>
</evidence>
<feature type="transmembrane region" description="Helical" evidence="6">
    <location>
        <begin position="36"/>
        <end position="58"/>
    </location>
</feature>
<dbReference type="PANTHER" id="PTHR12608:SF1">
    <property type="entry name" value="TRANSMEMBRANE PROTEIN 165"/>
    <property type="match status" value="1"/>
</dbReference>
<name>A0A1V4IGJ3_9CLOT</name>
<evidence type="ECO:0000256" key="6">
    <source>
        <dbReference type="RuleBase" id="RU365102"/>
    </source>
</evidence>
<dbReference type="EMBL" id="MZGT01000062">
    <property type="protein sequence ID" value="OPJ58657.1"/>
    <property type="molecule type" value="Genomic_DNA"/>
</dbReference>
<evidence type="ECO:0000256" key="3">
    <source>
        <dbReference type="ARBA" id="ARBA00022692"/>
    </source>
</evidence>
<feature type="transmembrane region" description="Helical" evidence="6">
    <location>
        <begin position="188"/>
        <end position="209"/>
    </location>
</feature>
<organism evidence="7 8">
    <name type="scientific">Clostridium chromiireducens</name>
    <dbReference type="NCBI Taxonomy" id="225345"/>
    <lineage>
        <taxon>Bacteria</taxon>
        <taxon>Bacillati</taxon>
        <taxon>Bacillota</taxon>
        <taxon>Clostridia</taxon>
        <taxon>Eubacteriales</taxon>
        <taxon>Clostridiaceae</taxon>
        <taxon>Clostridium</taxon>
    </lineage>
</organism>
<dbReference type="InterPro" id="IPR001727">
    <property type="entry name" value="GDT1-like"/>
</dbReference>
<dbReference type="PANTHER" id="PTHR12608">
    <property type="entry name" value="TRANSMEMBRANE PROTEIN HTP-1 RELATED"/>
    <property type="match status" value="1"/>
</dbReference>
<dbReference type="GO" id="GO:0046873">
    <property type="term" value="F:metal ion transmembrane transporter activity"/>
    <property type="evidence" value="ECO:0007669"/>
    <property type="project" value="InterPro"/>
</dbReference>
<dbReference type="AlphaFoldDB" id="A0A1V4IGJ3"/>
<keyword evidence="3 6" id="KW-0812">Transmembrane</keyword>
<evidence type="ECO:0000256" key="1">
    <source>
        <dbReference type="ARBA" id="ARBA00004141"/>
    </source>
</evidence>
<feature type="transmembrane region" description="Helical" evidence="6">
    <location>
        <begin position="95"/>
        <end position="111"/>
    </location>
</feature>
<dbReference type="RefSeq" id="WP_079441433.1">
    <property type="nucleotide sequence ID" value="NZ_MZGT01000062.1"/>
</dbReference>
<feature type="transmembrane region" description="Helical" evidence="6">
    <location>
        <begin position="64"/>
        <end position="83"/>
    </location>
</feature>
<keyword evidence="8" id="KW-1185">Reference proteome</keyword>
<evidence type="ECO:0000313" key="7">
    <source>
        <dbReference type="EMBL" id="OPJ58657.1"/>
    </source>
</evidence>
<reference evidence="7 8" key="1">
    <citation type="submission" date="2017-03" db="EMBL/GenBank/DDBJ databases">
        <title>Genome sequence of Clostridium chromiireducens DSM 23318.</title>
        <authorList>
            <person name="Poehlein A."/>
            <person name="Daniel R."/>
        </authorList>
    </citation>
    <scope>NUCLEOTIDE SEQUENCE [LARGE SCALE GENOMIC DNA]</scope>
    <source>
        <strain evidence="7 8">DSM 23318</strain>
    </source>
</reference>
<dbReference type="GO" id="GO:0016020">
    <property type="term" value="C:membrane"/>
    <property type="evidence" value="ECO:0007669"/>
    <property type="project" value="UniProtKB-SubCell"/>
</dbReference>
<evidence type="ECO:0000313" key="8">
    <source>
        <dbReference type="Proteomes" id="UP000191056"/>
    </source>
</evidence>
<dbReference type="Proteomes" id="UP000191056">
    <property type="component" value="Unassembled WGS sequence"/>
</dbReference>
<gene>
    <name evidence="7" type="ORF">CLCHR_37760</name>
</gene>
<accession>A0A1V4IGJ3</accession>
<comment type="subcellular location">
    <subcellularLocation>
        <location evidence="1 6">Membrane</location>
        <topology evidence="1 6">Multi-pass membrane protein</topology>
    </subcellularLocation>
</comment>
<evidence type="ECO:0000256" key="2">
    <source>
        <dbReference type="ARBA" id="ARBA00009190"/>
    </source>
</evidence>
<keyword evidence="5 6" id="KW-0472">Membrane</keyword>
<proteinExistence type="inferred from homology"/>
<feature type="transmembrane region" description="Helical" evidence="6">
    <location>
        <begin position="163"/>
        <end position="182"/>
    </location>
</feature>
<comment type="caution">
    <text evidence="7">The sequence shown here is derived from an EMBL/GenBank/DDBJ whole genome shotgun (WGS) entry which is preliminary data.</text>
</comment>
<evidence type="ECO:0000256" key="5">
    <source>
        <dbReference type="ARBA" id="ARBA00023136"/>
    </source>
</evidence>
<keyword evidence="4 6" id="KW-1133">Transmembrane helix</keyword>
<protein>
    <recommendedName>
        <fullName evidence="6">GDT1 family protein</fullName>
    </recommendedName>
</protein>